<dbReference type="Proteomes" id="UP000198749">
    <property type="component" value="Unassembled WGS sequence"/>
</dbReference>
<feature type="region of interest" description="Disordered" evidence="1">
    <location>
        <begin position="1"/>
        <end position="62"/>
    </location>
</feature>
<proteinExistence type="predicted"/>
<protein>
    <recommendedName>
        <fullName evidence="2">Transcriptional regulator SutA RNAP-binding domain-containing protein</fullName>
    </recommendedName>
</protein>
<evidence type="ECO:0000259" key="2">
    <source>
        <dbReference type="Pfam" id="PF20661"/>
    </source>
</evidence>
<feature type="domain" description="Transcriptional regulator SutA RNAP-binding" evidence="2">
    <location>
        <begin position="13"/>
        <end position="46"/>
    </location>
</feature>
<feature type="compositionally biased region" description="Basic and acidic residues" evidence="1">
    <location>
        <begin position="14"/>
        <end position="23"/>
    </location>
</feature>
<evidence type="ECO:0000256" key="1">
    <source>
        <dbReference type="SAM" id="MobiDB-lite"/>
    </source>
</evidence>
<evidence type="ECO:0000313" key="3">
    <source>
        <dbReference type="EMBL" id="SEQ04921.1"/>
    </source>
</evidence>
<dbReference type="InterPro" id="IPR049191">
    <property type="entry name" value="SutA_RBD"/>
</dbReference>
<sequence length="62" mass="6885">MKALRLRNVPKPPAAKETHESIRHQTSQFLQQGGRITVVPSGFSGIPRLQGPQQRTGKKLLL</sequence>
<dbReference type="RefSeq" id="WP_091352689.1">
    <property type="nucleotide sequence ID" value="NZ_AP025284.1"/>
</dbReference>
<gene>
    <name evidence="3" type="ORF">SAMN03080615_00176</name>
</gene>
<evidence type="ECO:0000313" key="4">
    <source>
        <dbReference type="Proteomes" id="UP000198749"/>
    </source>
</evidence>
<keyword evidence="4" id="KW-1185">Reference proteome</keyword>
<dbReference type="EMBL" id="FOGB01000001">
    <property type="protein sequence ID" value="SEQ04921.1"/>
    <property type="molecule type" value="Genomic_DNA"/>
</dbReference>
<reference evidence="4" key="1">
    <citation type="submission" date="2016-10" db="EMBL/GenBank/DDBJ databases">
        <authorList>
            <person name="Varghese N."/>
            <person name="Submissions S."/>
        </authorList>
    </citation>
    <scope>NUCLEOTIDE SEQUENCE [LARGE SCALE GENOMIC DNA]</scope>
    <source>
        <strain evidence="4">DSM 18887</strain>
    </source>
</reference>
<accession>A0A1H9CUV2</accession>
<dbReference type="AlphaFoldDB" id="A0A1H9CUV2"/>
<dbReference type="Pfam" id="PF20661">
    <property type="entry name" value="SutA-RBD"/>
    <property type="match status" value="1"/>
</dbReference>
<name>A0A1H9CUV2_9GAMM</name>
<dbReference type="OrthoDB" id="6120859at2"/>
<organism evidence="3 4">
    <name type="scientific">Amphritea atlantica</name>
    <dbReference type="NCBI Taxonomy" id="355243"/>
    <lineage>
        <taxon>Bacteria</taxon>
        <taxon>Pseudomonadati</taxon>
        <taxon>Pseudomonadota</taxon>
        <taxon>Gammaproteobacteria</taxon>
        <taxon>Oceanospirillales</taxon>
        <taxon>Oceanospirillaceae</taxon>
        <taxon>Amphritea</taxon>
    </lineage>
</organism>